<accession>A0A485LZD7</accession>
<dbReference type="PROSITE" id="PS01031">
    <property type="entry name" value="SHSP"/>
    <property type="match status" value="1"/>
</dbReference>
<dbReference type="SUPFAM" id="SSF49764">
    <property type="entry name" value="HSP20-like chaperones"/>
    <property type="match status" value="1"/>
</dbReference>
<dbReference type="InterPro" id="IPR002068">
    <property type="entry name" value="A-crystallin/Hsp20_dom"/>
</dbReference>
<evidence type="ECO:0000259" key="1">
    <source>
        <dbReference type="PROSITE" id="PS01031"/>
    </source>
</evidence>
<dbReference type="Pfam" id="PF00011">
    <property type="entry name" value="HSP20"/>
    <property type="match status" value="1"/>
</dbReference>
<dbReference type="Gene3D" id="2.60.40.790">
    <property type="match status" value="1"/>
</dbReference>
<organism evidence="2">
    <name type="scientific">anaerobic digester metagenome</name>
    <dbReference type="NCBI Taxonomy" id="1263854"/>
    <lineage>
        <taxon>unclassified sequences</taxon>
        <taxon>metagenomes</taxon>
        <taxon>ecological metagenomes</taxon>
    </lineage>
</organism>
<protein>
    <submittedName>
        <fullName evidence="2">Spore protein SP21</fullName>
    </submittedName>
</protein>
<dbReference type="EMBL" id="CAADRM010000093">
    <property type="protein sequence ID" value="VFU14702.1"/>
    <property type="molecule type" value="Genomic_DNA"/>
</dbReference>
<proteinExistence type="predicted"/>
<sequence>MYNLKFQEVVGFFLGQESQEERLGICYPPLDVYECSNELCIEVEIPGVSQDEVQVEVVGRTLVISGMKRDTLANKGVRYIRMERGFGRFRRELDIPGIFDLEKVDARFSDGILVIRIARSDDKAKLIKRITIE</sequence>
<dbReference type="PANTHER" id="PTHR11527">
    <property type="entry name" value="HEAT-SHOCK PROTEIN 20 FAMILY MEMBER"/>
    <property type="match status" value="1"/>
</dbReference>
<dbReference type="InterPro" id="IPR031107">
    <property type="entry name" value="Small_HSP"/>
</dbReference>
<dbReference type="InterPro" id="IPR008978">
    <property type="entry name" value="HSP20-like_chaperone"/>
</dbReference>
<name>A0A485LZD7_9ZZZZ</name>
<evidence type="ECO:0000313" key="2">
    <source>
        <dbReference type="EMBL" id="VFU14702.1"/>
    </source>
</evidence>
<gene>
    <name evidence="2" type="primary">hspA</name>
    <name evidence="2" type="ORF">SCFA_300013</name>
</gene>
<dbReference type="AlphaFoldDB" id="A0A485LZD7"/>
<feature type="domain" description="SHSP" evidence="1">
    <location>
        <begin position="21"/>
        <end position="133"/>
    </location>
</feature>
<dbReference type="CDD" id="cd06464">
    <property type="entry name" value="ACD_sHsps-like"/>
    <property type="match status" value="1"/>
</dbReference>
<reference evidence="2" key="1">
    <citation type="submission" date="2019-03" db="EMBL/GenBank/DDBJ databases">
        <authorList>
            <person name="Hao L."/>
        </authorList>
    </citation>
    <scope>NUCLEOTIDE SEQUENCE</scope>
</reference>